<evidence type="ECO:0000313" key="7">
    <source>
        <dbReference type="EMBL" id="CUN71061.1"/>
    </source>
</evidence>
<proteinExistence type="inferred from homology"/>
<evidence type="ECO:0000256" key="4">
    <source>
        <dbReference type="ARBA" id="ARBA00023163"/>
    </source>
</evidence>
<evidence type="ECO:0000259" key="6">
    <source>
        <dbReference type="Pfam" id="PF08281"/>
    </source>
</evidence>
<dbReference type="Pfam" id="PF04542">
    <property type="entry name" value="Sigma70_r2"/>
    <property type="match status" value="1"/>
</dbReference>
<dbReference type="GO" id="GO:0003677">
    <property type="term" value="F:DNA binding"/>
    <property type="evidence" value="ECO:0007669"/>
    <property type="project" value="InterPro"/>
</dbReference>
<dbReference type="Proteomes" id="UP000471216">
    <property type="component" value="Unassembled WGS sequence"/>
</dbReference>
<dbReference type="EMBL" id="CZBM01000017">
    <property type="protein sequence ID" value="CUQ50030.1"/>
    <property type="molecule type" value="Genomic_DNA"/>
</dbReference>
<evidence type="ECO:0000313" key="9">
    <source>
        <dbReference type="EMBL" id="MRY85570.1"/>
    </source>
</evidence>
<dbReference type="InterPro" id="IPR014327">
    <property type="entry name" value="RNA_pol_sigma70_bacteroid"/>
</dbReference>
<dbReference type="Proteomes" id="UP000095332">
    <property type="component" value="Unassembled WGS sequence"/>
</dbReference>
<organism evidence="9 16">
    <name type="scientific">Parabacteroides distasonis</name>
    <dbReference type="NCBI Taxonomy" id="823"/>
    <lineage>
        <taxon>Bacteria</taxon>
        <taxon>Pseudomonadati</taxon>
        <taxon>Bacteroidota</taxon>
        <taxon>Bacteroidia</taxon>
        <taxon>Bacteroidales</taxon>
        <taxon>Tannerellaceae</taxon>
        <taxon>Parabacteroides</taxon>
    </lineage>
</organism>
<dbReference type="Proteomes" id="UP000284660">
    <property type="component" value="Unassembled WGS sequence"/>
</dbReference>
<dbReference type="PANTHER" id="PTHR43133">
    <property type="entry name" value="RNA POLYMERASE ECF-TYPE SIGMA FACTO"/>
    <property type="match status" value="1"/>
</dbReference>
<protein>
    <submittedName>
        <fullName evidence="9">RNA polymerase sigma-70 factor</fullName>
    </submittedName>
    <submittedName>
        <fullName evidence="7">Sigma-24</fullName>
    </submittedName>
</protein>
<evidence type="ECO:0000313" key="13">
    <source>
        <dbReference type="Proteomes" id="UP000095332"/>
    </source>
</evidence>
<dbReference type="InterPro" id="IPR039425">
    <property type="entry name" value="RNA_pol_sigma-70-like"/>
</dbReference>
<dbReference type="EMBL" id="CYYK01000002">
    <property type="protein sequence ID" value="CUN71061.1"/>
    <property type="molecule type" value="Genomic_DNA"/>
</dbReference>
<dbReference type="NCBIfam" id="TIGR02985">
    <property type="entry name" value="Sig70_bacteroi1"/>
    <property type="match status" value="1"/>
</dbReference>
<dbReference type="Pfam" id="PF08281">
    <property type="entry name" value="Sigma70_r4_2"/>
    <property type="match status" value="1"/>
</dbReference>
<feature type="domain" description="RNA polymerase sigma-70 region 2" evidence="5">
    <location>
        <begin position="22"/>
        <end position="88"/>
    </location>
</feature>
<evidence type="ECO:0000313" key="8">
    <source>
        <dbReference type="EMBL" id="CUQ50030.1"/>
    </source>
</evidence>
<evidence type="ECO:0000259" key="5">
    <source>
        <dbReference type="Pfam" id="PF04542"/>
    </source>
</evidence>
<dbReference type="Proteomes" id="UP001221009">
    <property type="component" value="Chromosome"/>
</dbReference>
<reference evidence="12" key="4">
    <citation type="submission" date="2023-03" db="EMBL/GenBank/DDBJ databases">
        <title>Parabacteroides distasonis, a bacteria resistant against UC.</title>
        <authorList>
            <person name="Dai W."/>
        </authorList>
    </citation>
    <scope>NUCLEOTIDE SEQUENCE</scope>
    <source>
        <strain evidence="12">F1-28</strain>
    </source>
</reference>
<evidence type="ECO:0000313" key="15">
    <source>
        <dbReference type="Proteomes" id="UP000284660"/>
    </source>
</evidence>
<gene>
    <name evidence="7" type="primary">rpoE_2</name>
    <name evidence="8" type="synonym">rpoE_9</name>
    <name evidence="11" type="ORF">DW782_19435</name>
    <name evidence="7" type="ORF">ERS852380_00898</name>
    <name evidence="8" type="ORF">ERS852560_03472</name>
    <name evidence="10" type="ORF">GKD54_16005</name>
    <name evidence="9" type="ORF">GKD58_15110</name>
    <name evidence="12" type="ORF">P2T59_22380</name>
</gene>
<comment type="similarity">
    <text evidence="1">Belongs to the sigma-70 factor family. ECF subfamily.</text>
</comment>
<keyword evidence="4" id="KW-0804">Transcription</keyword>
<evidence type="ECO:0000313" key="12">
    <source>
        <dbReference type="EMBL" id="WET64387.1"/>
    </source>
</evidence>
<evidence type="ECO:0000313" key="14">
    <source>
        <dbReference type="Proteomes" id="UP000095455"/>
    </source>
</evidence>
<dbReference type="Proteomes" id="UP000095455">
    <property type="component" value="Unassembled WGS sequence"/>
</dbReference>
<reference evidence="11 15" key="2">
    <citation type="submission" date="2018-08" db="EMBL/GenBank/DDBJ databases">
        <title>A genome reference for cultivated species of the human gut microbiota.</title>
        <authorList>
            <person name="Zou Y."/>
            <person name="Xue W."/>
            <person name="Luo G."/>
        </authorList>
    </citation>
    <scope>NUCLEOTIDE SEQUENCE [LARGE SCALE GENOMIC DNA]</scope>
    <source>
        <strain evidence="11 15">AM30-4</strain>
    </source>
</reference>
<dbReference type="EMBL" id="WKMX01000015">
    <property type="protein sequence ID" value="MRZ07683.1"/>
    <property type="molecule type" value="Genomic_DNA"/>
</dbReference>
<dbReference type="EMBL" id="WKMW01000015">
    <property type="protein sequence ID" value="MRY85570.1"/>
    <property type="molecule type" value="Genomic_DNA"/>
</dbReference>
<name>A0A173Z3X8_PARDI</name>
<dbReference type="InterPro" id="IPR013325">
    <property type="entry name" value="RNA_pol_sigma_r2"/>
</dbReference>
<dbReference type="EMBL" id="CP120353">
    <property type="protein sequence ID" value="WET64387.1"/>
    <property type="molecule type" value="Genomic_DNA"/>
</dbReference>
<reference evidence="13 14" key="1">
    <citation type="submission" date="2015-09" db="EMBL/GenBank/DDBJ databases">
        <authorList>
            <consortium name="Pathogen Informatics"/>
        </authorList>
    </citation>
    <scope>NUCLEOTIDE SEQUENCE [LARGE SCALE GENOMIC DNA]</scope>
    <source>
        <strain evidence="7 14">2789STDY5608822</strain>
        <strain evidence="8 13">2789STDY5834948</strain>
    </source>
</reference>
<dbReference type="Proteomes" id="UP000450599">
    <property type="component" value="Unassembled WGS sequence"/>
</dbReference>
<evidence type="ECO:0000256" key="2">
    <source>
        <dbReference type="ARBA" id="ARBA00023015"/>
    </source>
</evidence>
<dbReference type="SUPFAM" id="SSF88659">
    <property type="entry name" value="Sigma3 and sigma4 domains of RNA polymerase sigma factors"/>
    <property type="match status" value="1"/>
</dbReference>
<dbReference type="AlphaFoldDB" id="A0A173Z3X8"/>
<evidence type="ECO:0000313" key="17">
    <source>
        <dbReference type="Proteomes" id="UP000471216"/>
    </source>
</evidence>
<keyword evidence="2" id="KW-0805">Transcription regulation</keyword>
<dbReference type="InterPro" id="IPR036388">
    <property type="entry name" value="WH-like_DNA-bd_sf"/>
</dbReference>
<accession>A0A173Z3X8</accession>
<dbReference type="Gene3D" id="1.10.1740.10">
    <property type="match status" value="1"/>
</dbReference>
<evidence type="ECO:0000256" key="3">
    <source>
        <dbReference type="ARBA" id="ARBA00023082"/>
    </source>
</evidence>
<evidence type="ECO:0000313" key="11">
    <source>
        <dbReference type="EMBL" id="RHD71471.1"/>
    </source>
</evidence>
<dbReference type="EMBL" id="QSJN01000017">
    <property type="protein sequence ID" value="RHD71471.1"/>
    <property type="molecule type" value="Genomic_DNA"/>
</dbReference>
<dbReference type="InterPro" id="IPR014284">
    <property type="entry name" value="RNA_pol_sigma-70_dom"/>
</dbReference>
<evidence type="ECO:0000313" key="16">
    <source>
        <dbReference type="Proteomes" id="UP000450599"/>
    </source>
</evidence>
<dbReference type="PANTHER" id="PTHR43133:SF46">
    <property type="entry name" value="RNA POLYMERASE SIGMA-70 FACTOR ECF SUBFAMILY"/>
    <property type="match status" value="1"/>
</dbReference>
<keyword evidence="3" id="KW-0731">Sigma factor</keyword>
<dbReference type="InterPro" id="IPR013324">
    <property type="entry name" value="RNA_pol_sigma_r3/r4-like"/>
</dbReference>
<dbReference type="SUPFAM" id="SSF88946">
    <property type="entry name" value="Sigma2 domain of RNA polymerase sigma factors"/>
    <property type="match status" value="1"/>
</dbReference>
<dbReference type="InterPro" id="IPR013249">
    <property type="entry name" value="RNA_pol_sigma70_r4_t2"/>
</dbReference>
<reference evidence="16 17" key="3">
    <citation type="journal article" date="2019" name="Nat. Med.">
        <title>A library of human gut bacterial isolates paired with longitudinal multiomics data enables mechanistic microbiome research.</title>
        <authorList>
            <person name="Poyet M."/>
            <person name="Groussin M."/>
            <person name="Gibbons S.M."/>
            <person name="Avila-Pacheco J."/>
            <person name="Jiang X."/>
            <person name="Kearney S.M."/>
            <person name="Perrotta A.R."/>
            <person name="Berdy B."/>
            <person name="Zhao S."/>
            <person name="Lieberman T.D."/>
            <person name="Swanson P.K."/>
            <person name="Smith M."/>
            <person name="Roesemann S."/>
            <person name="Alexander J.E."/>
            <person name="Rich S.A."/>
            <person name="Livny J."/>
            <person name="Vlamakis H."/>
            <person name="Clish C."/>
            <person name="Bullock K."/>
            <person name="Deik A."/>
            <person name="Scott J."/>
            <person name="Pierce K.A."/>
            <person name="Xavier R.J."/>
            <person name="Alm E.J."/>
        </authorList>
    </citation>
    <scope>NUCLEOTIDE SEQUENCE [LARGE SCALE GENOMIC DNA]</scope>
    <source>
        <strain evidence="10 17">BIOML-A10</strain>
        <strain evidence="9 16">BIOML-A11</strain>
    </source>
</reference>
<evidence type="ECO:0000256" key="1">
    <source>
        <dbReference type="ARBA" id="ARBA00010641"/>
    </source>
</evidence>
<dbReference type="GO" id="GO:0016987">
    <property type="term" value="F:sigma factor activity"/>
    <property type="evidence" value="ECO:0007669"/>
    <property type="project" value="UniProtKB-KW"/>
</dbReference>
<evidence type="ECO:0000313" key="10">
    <source>
        <dbReference type="EMBL" id="MRZ07683.1"/>
    </source>
</evidence>
<dbReference type="InterPro" id="IPR007627">
    <property type="entry name" value="RNA_pol_sigma70_r2"/>
</dbReference>
<feature type="domain" description="RNA polymerase sigma factor 70 region 4 type 2" evidence="6">
    <location>
        <begin position="120"/>
        <end position="171"/>
    </location>
</feature>
<sequence length="184" mass="21552">MTDEKSILEQFAAGNHTAFRELFMRYHLKVYYFVLGLVKSESDAEDLTQEIFLKLWTHRSRFTEVRTFGSYLYVLAKHTAFNYIESRRVNLVSLERAGEEDGERSDTPYEDLVAKDLRLLVDMIVETMPPQRKMIYRMSRDEGLSNTEIAENLQLSKKTVENHLNLALKELRNAVLTFLLVMMC</sequence>
<dbReference type="RefSeq" id="WP_005865466.1">
    <property type="nucleotide sequence ID" value="NZ_BAABYH010000001.1"/>
</dbReference>
<dbReference type="GO" id="GO:0006352">
    <property type="term" value="P:DNA-templated transcription initiation"/>
    <property type="evidence" value="ECO:0007669"/>
    <property type="project" value="InterPro"/>
</dbReference>
<dbReference type="Gene3D" id="1.10.10.10">
    <property type="entry name" value="Winged helix-like DNA-binding domain superfamily/Winged helix DNA-binding domain"/>
    <property type="match status" value="1"/>
</dbReference>
<dbReference type="NCBIfam" id="TIGR02937">
    <property type="entry name" value="sigma70-ECF"/>
    <property type="match status" value="1"/>
</dbReference>